<comment type="caution">
    <text evidence="2">The sequence shown here is derived from an EMBL/GenBank/DDBJ whole genome shotgun (WGS) entry which is preliminary data.</text>
</comment>
<accession>A0A917GU12</accession>
<sequence length="91" mass="10172">MSKKKHTSTDDAPSSGYSIIDRLNDIALKIYGAADRSDLDVAGEKRARQVEDYCREVEEHFVVEKDEHGNEYLYHKDDSAEGTATGSSPHN</sequence>
<keyword evidence="3" id="KW-1185">Reference proteome</keyword>
<evidence type="ECO:0000313" key="3">
    <source>
        <dbReference type="Proteomes" id="UP000638848"/>
    </source>
</evidence>
<feature type="compositionally biased region" description="Polar residues" evidence="1">
    <location>
        <begin position="82"/>
        <end position="91"/>
    </location>
</feature>
<reference evidence="2" key="2">
    <citation type="submission" date="2020-09" db="EMBL/GenBank/DDBJ databases">
        <authorList>
            <person name="Sun Q."/>
            <person name="Zhou Y."/>
        </authorList>
    </citation>
    <scope>NUCLEOTIDE SEQUENCE</scope>
    <source>
        <strain evidence="2">CGMCC 1.12187</strain>
    </source>
</reference>
<reference evidence="2" key="1">
    <citation type="journal article" date="2014" name="Int. J. Syst. Evol. Microbiol.">
        <title>Complete genome sequence of Corynebacterium casei LMG S-19264T (=DSM 44701T), isolated from a smear-ripened cheese.</title>
        <authorList>
            <consortium name="US DOE Joint Genome Institute (JGI-PGF)"/>
            <person name="Walter F."/>
            <person name="Albersmeier A."/>
            <person name="Kalinowski J."/>
            <person name="Ruckert C."/>
        </authorList>
    </citation>
    <scope>NUCLEOTIDE SEQUENCE</scope>
    <source>
        <strain evidence="2">CGMCC 1.12187</strain>
    </source>
</reference>
<evidence type="ECO:0000256" key="1">
    <source>
        <dbReference type="SAM" id="MobiDB-lite"/>
    </source>
</evidence>
<organism evidence="2 3">
    <name type="scientific">Kocuria dechangensis</name>
    <dbReference type="NCBI Taxonomy" id="1176249"/>
    <lineage>
        <taxon>Bacteria</taxon>
        <taxon>Bacillati</taxon>
        <taxon>Actinomycetota</taxon>
        <taxon>Actinomycetes</taxon>
        <taxon>Micrococcales</taxon>
        <taxon>Micrococcaceae</taxon>
        <taxon>Kocuria</taxon>
    </lineage>
</organism>
<feature type="region of interest" description="Disordered" evidence="1">
    <location>
        <begin position="72"/>
        <end position="91"/>
    </location>
</feature>
<proteinExistence type="predicted"/>
<dbReference type="AlphaFoldDB" id="A0A917GU12"/>
<name>A0A917GU12_9MICC</name>
<protein>
    <submittedName>
        <fullName evidence="2">Uncharacterized protein</fullName>
    </submittedName>
</protein>
<dbReference type="EMBL" id="BMEQ01000008">
    <property type="protein sequence ID" value="GGG56575.1"/>
    <property type="molecule type" value="Genomic_DNA"/>
</dbReference>
<gene>
    <name evidence="2" type="ORF">GCM10011374_19270</name>
</gene>
<evidence type="ECO:0000313" key="2">
    <source>
        <dbReference type="EMBL" id="GGG56575.1"/>
    </source>
</evidence>
<dbReference type="Proteomes" id="UP000638848">
    <property type="component" value="Unassembled WGS sequence"/>
</dbReference>
<dbReference type="RefSeq" id="WP_188536617.1">
    <property type="nucleotide sequence ID" value="NZ_BMEQ01000008.1"/>
</dbReference>